<dbReference type="AlphaFoldDB" id="A0AAW1NB16"/>
<dbReference type="InterPro" id="IPR032861">
    <property type="entry name" value="TAXi_N"/>
</dbReference>
<keyword evidence="2" id="KW-0645">Protease</keyword>
<reference evidence="6" key="1">
    <citation type="submission" date="2024-03" db="EMBL/GenBank/DDBJ databases">
        <title>WGS assembly of Saponaria officinalis var. Norfolk2.</title>
        <authorList>
            <person name="Jenkins J."/>
            <person name="Shu S."/>
            <person name="Grimwood J."/>
            <person name="Barry K."/>
            <person name="Goodstein D."/>
            <person name="Schmutz J."/>
            <person name="Leebens-Mack J."/>
            <person name="Osbourn A."/>
        </authorList>
    </citation>
    <scope>NUCLEOTIDE SEQUENCE [LARGE SCALE GENOMIC DNA]</scope>
    <source>
        <strain evidence="6">JIC</strain>
    </source>
</reference>
<evidence type="ECO:0000313" key="7">
    <source>
        <dbReference type="Proteomes" id="UP001443914"/>
    </source>
</evidence>
<dbReference type="PANTHER" id="PTHR47967">
    <property type="entry name" value="OS07G0603500 PROTEIN-RELATED"/>
    <property type="match status" value="1"/>
</dbReference>
<evidence type="ECO:0000259" key="5">
    <source>
        <dbReference type="PROSITE" id="PS51767"/>
    </source>
</evidence>
<evidence type="ECO:0000256" key="1">
    <source>
        <dbReference type="ARBA" id="ARBA00007447"/>
    </source>
</evidence>
<dbReference type="Proteomes" id="UP001443914">
    <property type="component" value="Unassembled WGS sequence"/>
</dbReference>
<dbReference type="InterPro" id="IPR032799">
    <property type="entry name" value="TAXi_C"/>
</dbReference>
<name>A0AAW1NB16_SAPOF</name>
<evidence type="ECO:0000256" key="2">
    <source>
        <dbReference type="ARBA" id="ARBA00022670"/>
    </source>
</evidence>
<dbReference type="Pfam" id="PF14543">
    <property type="entry name" value="TAXi_N"/>
    <property type="match status" value="1"/>
</dbReference>
<sequence length="439" mass="50096">MSTTKFNLHFLIFTLLCVFSKRSYSNNTTIIGGLRLTMIHIDSPNSRMYQPELSEVERANRLIDISNSRIYYLSKKTTNKNMSFDLKPDISNAPILNKYGFPYYVEIGIGTFPSEIITNTHAHANYLKFDIKGSSIWTQCKDCQTCFRQRSPRFQRSKSKTYHLVPCNECPKCRCEDDIALMVVSYGGGSLMRGSSDIITGSLGMNRSPYSLISQIGHLVKYRFSYCLQDYKNLANSTFLYFGNHIINRPNMFVTPILKRPNLFNYYVTINDIGVNGQKLNIPSHLFALKPDNSGGTVLDSDTAFNFLVPEAFDIVVESITNYISNNNLFLRERQGRDINLDACWEPLFKSPKVNLPTITYYLDNNAELLIQSTQLFWVYPADGVHEPGLYCLTIRRNEVHQLLNVLGASAQINQRLIFDILKSKLSFIAEDCTVEPLT</sequence>
<dbReference type="GO" id="GO:0008233">
    <property type="term" value="F:peptidase activity"/>
    <property type="evidence" value="ECO:0007669"/>
    <property type="project" value="UniProtKB-KW"/>
</dbReference>
<dbReference type="Gene3D" id="2.40.70.10">
    <property type="entry name" value="Acid Proteases"/>
    <property type="match status" value="3"/>
</dbReference>
<dbReference type="InterPro" id="IPR021109">
    <property type="entry name" value="Peptidase_aspartic_dom_sf"/>
</dbReference>
<organism evidence="6 7">
    <name type="scientific">Saponaria officinalis</name>
    <name type="common">Common soapwort</name>
    <name type="synonym">Lychnis saponaria</name>
    <dbReference type="NCBI Taxonomy" id="3572"/>
    <lineage>
        <taxon>Eukaryota</taxon>
        <taxon>Viridiplantae</taxon>
        <taxon>Streptophyta</taxon>
        <taxon>Embryophyta</taxon>
        <taxon>Tracheophyta</taxon>
        <taxon>Spermatophyta</taxon>
        <taxon>Magnoliopsida</taxon>
        <taxon>eudicotyledons</taxon>
        <taxon>Gunneridae</taxon>
        <taxon>Pentapetalae</taxon>
        <taxon>Caryophyllales</taxon>
        <taxon>Caryophyllaceae</taxon>
        <taxon>Caryophylleae</taxon>
        <taxon>Saponaria</taxon>
    </lineage>
</organism>
<feature type="signal peptide" evidence="4">
    <location>
        <begin position="1"/>
        <end position="25"/>
    </location>
</feature>
<proteinExistence type="inferred from homology"/>
<keyword evidence="3" id="KW-0378">Hydrolase</keyword>
<comment type="similarity">
    <text evidence="1">Belongs to the peptidase A1 family.</text>
</comment>
<comment type="caution">
    <text evidence="6">The sequence shown here is derived from an EMBL/GenBank/DDBJ whole genome shotgun (WGS) entry which is preliminary data.</text>
</comment>
<feature type="chain" id="PRO_5043430194" description="Peptidase A1 domain-containing protein" evidence="4">
    <location>
        <begin position="26"/>
        <end position="439"/>
    </location>
</feature>
<dbReference type="InterPro" id="IPR051708">
    <property type="entry name" value="Plant_Aspart_Prot_A1"/>
</dbReference>
<accession>A0AAW1NB16</accession>
<gene>
    <name evidence="6" type="ORF">RND81_01G021200</name>
</gene>
<evidence type="ECO:0000256" key="3">
    <source>
        <dbReference type="ARBA" id="ARBA00022801"/>
    </source>
</evidence>
<dbReference type="PROSITE" id="PS51767">
    <property type="entry name" value="PEPTIDASE_A1"/>
    <property type="match status" value="1"/>
</dbReference>
<keyword evidence="4" id="KW-0732">Signal</keyword>
<evidence type="ECO:0000313" key="6">
    <source>
        <dbReference type="EMBL" id="KAK9755381.1"/>
    </source>
</evidence>
<feature type="domain" description="Peptidase A1" evidence="5">
    <location>
        <begin position="103"/>
        <end position="429"/>
    </location>
</feature>
<dbReference type="GO" id="GO:0006508">
    <property type="term" value="P:proteolysis"/>
    <property type="evidence" value="ECO:0007669"/>
    <property type="project" value="UniProtKB-KW"/>
</dbReference>
<dbReference type="InterPro" id="IPR033121">
    <property type="entry name" value="PEPTIDASE_A1"/>
</dbReference>
<evidence type="ECO:0000256" key="4">
    <source>
        <dbReference type="SAM" id="SignalP"/>
    </source>
</evidence>
<keyword evidence="7" id="KW-1185">Reference proteome</keyword>
<dbReference type="EMBL" id="JBDFQZ010000001">
    <property type="protein sequence ID" value="KAK9755381.1"/>
    <property type="molecule type" value="Genomic_DNA"/>
</dbReference>
<dbReference type="GO" id="GO:0005576">
    <property type="term" value="C:extracellular region"/>
    <property type="evidence" value="ECO:0007669"/>
    <property type="project" value="TreeGrafter"/>
</dbReference>
<dbReference type="Pfam" id="PF14541">
    <property type="entry name" value="TAXi_C"/>
    <property type="match status" value="1"/>
</dbReference>
<dbReference type="SUPFAM" id="SSF50630">
    <property type="entry name" value="Acid proteases"/>
    <property type="match status" value="1"/>
</dbReference>
<dbReference type="PANTHER" id="PTHR47967:SF23">
    <property type="entry name" value="OS04G0448300 PROTEIN"/>
    <property type="match status" value="1"/>
</dbReference>
<protein>
    <recommendedName>
        <fullName evidence="5">Peptidase A1 domain-containing protein</fullName>
    </recommendedName>
</protein>